<dbReference type="Proteomes" id="UP000887569">
    <property type="component" value="Unplaced"/>
</dbReference>
<name>A0A915BBN4_PARUN</name>
<keyword evidence="2" id="KW-1185">Reference proteome</keyword>
<dbReference type="WBParaSite" id="PgR033_g050_t01">
    <property type="protein sequence ID" value="PgR033_g050_t01"/>
    <property type="gene ID" value="PgR033_g050"/>
</dbReference>
<evidence type="ECO:0000256" key="1">
    <source>
        <dbReference type="SAM" id="Phobius"/>
    </source>
</evidence>
<proteinExistence type="predicted"/>
<evidence type="ECO:0000313" key="3">
    <source>
        <dbReference type="WBParaSite" id="PgR033_g050_t01"/>
    </source>
</evidence>
<reference evidence="3" key="1">
    <citation type="submission" date="2022-11" db="UniProtKB">
        <authorList>
            <consortium name="WormBaseParasite"/>
        </authorList>
    </citation>
    <scope>IDENTIFICATION</scope>
</reference>
<sequence length="122" mass="14944">RKRKTRKAKYQKRLEVPKFYIMITSNFRILKNWLTKTTFFQSNIETYEENKLQESALEIGQIYQLMQLIMKNLRKFLNLSILETKIGGVRKISKYATKMWNFFYETFIFVHLSHKLIIYLFE</sequence>
<evidence type="ECO:0000313" key="2">
    <source>
        <dbReference type="Proteomes" id="UP000887569"/>
    </source>
</evidence>
<organism evidence="2 3">
    <name type="scientific">Parascaris univalens</name>
    <name type="common">Nematode worm</name>
    <dbReference type="NCBI Taxonomy" id="6257"/>
    <lineage>
        <taxon>Eukaryota</taxon>
        <taxon>Metazoa</taxon>
        <taxon>Ecdysozoa</taxon>
        <taxon>Nematoda</taxon>
        <taxon>Chromadorea</taxon>
        <taxon>Rhabditida</taxon>
        <taxon>Spirurina</taxon>
        <taxon>Ascaridomorpha</taxon>
        <taxon>Ascaridoidea</taxon>
        <taxon>Ascarididae</taxon>
        <taxon>Parascaris</taxon>
    </lineage>
</organism>
<protein>
    <submittedName>
        <fullName evidence="3">Secreted protein</fullName>
    </submittedName>
</protein>
<accession>A0A915BBN4</accession>
<keyword evidence="1" id="KW-0812">Transmembrane</keyword>
<keyword evidence="1" id="KW-0472">Membrane</keyword>
<keyword evidence="1" id="KW-1133">Transmembrane helix</keyword>
<dbReference type="AlphaFoldDB" id="A0A915BBN4"/>
<feature type="transmembrane region" description="Helical" evidence="1">
    <location>
        <begin position="100"/>
        <end position="121"/>
    </location>
</feature>